<dbReference type="SUPFAM" id="SSF52266">
    <property type="entry name" value="SGNH hydrolase"/>
    <property type="match status" value="1"/>
</dbReference>
<evidence type="ECO:0000313" key="3">
    <source>
        <dbReference type="EMBL" id="EHK23189.1"/>
    </source>
</evidence>
<name>G9MST6_HYPVG</name>
<protein>
    <submittedName>
        <fullName evidence="3">Carbohydrate esterase family 3 protein</fullName>
    </submittedName>
</protein>
<dbReference type="InterPro" id="IPR036514">
    <property type="entry name" value="SGNH_hydro_sf"/>
</dbReference>
<dbReference type="HOGENOM" id="CLU_005594_1_0_1"/>
<dbReference type="RefSeq" id="XP_013957383.1">
    <property type="nucleotide sequence ID" value="XM_014101908.1"/>
</dbReference>
<dbReference type="Gene3D" id="2.130.10.130">
    <property type="entry name" value="Integrin alpha, N-terminal"/>
    <property type="match status" value="2"/>
</dbReference>
<gene>
    <name evidence="3" type="ORF">TRIVIDRAFT_29759</name>
</gene>
<organism evidence="3 4">
    <name type="scientific">Hypocrea virens (strain Gv29-8 / FGSC 10586)</name>
    <name type="common">Gliocladium virens</name>
    <name type="synonym">Trichoderma virens</name>
    <dbReference type="NCBI Taxonomy" id="413071"/>
    <lineage>
        <taxon>Eukaryota</taxon>
        <taxon>Fungi</taxon>
        <taxon>Dikarya</taxon>
        <taxon>Ascomycota</taxon>
        <taxon>Pezizomycotina</taxon>
        <taxon>Sordariomycetes</taxon>
        <taxon>Hypocreomycetidae</taxon>
        <taxon>Hypocreales</taxon>
        <taxon>Hypocreaceae</taxon>
        <taxon>Trichoderma</taxon>
    </lineage>
</organism>
<dbReference type="Pfam" id="PF13517">
    <property type="entry name" value="FG-GAP_3"/>
    <property type="match status" value="2"/>
</dbReference>
<dbReference type="STRING" id="413071.G9MST6"/>
<dbReference type="Pfam" id="PF00657">
    <property type="entry name" value="Lipase_GDSL"/>
    <property type="match status" value="1"/>
</dbReference>
<proteinExistence type="predicted"/>
<dbReference type="Gene3D" id="3.40.50.1110">
    <property type="entry name" value="SGNH hydrolase"/>
    <property type="match status" value="1"/>
</dbReference>
<keyword evidence="4" id="KW-1185">Reference proteome</keyword>
<dbReference type="InParanoid" id="G9MST6"/>
<dbReference type="PANTHER" id="PTHR30383">
    <property type="entry name" value="THIOESTERASE 1/PROTEASE 1/LYSOPHOSPHOLIPASE L1"/>
    <property type="match status" value="1"/>
</dbReference>
<dbReference type="VEuPathDB" id="FungiDB:TRIVIDRAFT_29759"/>
<accession>G9MST6</accession>
<comment type="caution">
    <text evidence="3">The sequence shown here is derived from an EMBL/GenBank/DDBJ whole genome shotgun (WGS) entry which is preliminary data.</text>
</comment>
<dbReference type="GO" id="GO:0004622">
    <property type="term" value="F:phosphatidylcholine lysophospholipase activity"/>
    <property type="evidence" value="ECO:0007669"/>
    <property type="project" value="TreeGrafter"/>
</dbReference>
<keyword evidence="1" id="KW-0732">Signal</keyword>
<dbReference type="InterPro" id="IPR013517">
    <property type="entry name" value="FG-GAP"/>
</dbReference>
<evidence type="ECO:0000313" key="4">
    <source>
        <dbReference type="Proteomes" id="UP000007115"/>
    </source>
</evidence>
<dbReference type="AlphaFoldDB" id="G9MST6"/>
<dbReference type="InterPro" id="IPR051532">
    <property type="entry name" value="Ester_Hydrolysis_Enzymes"/>
</dbReference>
<dbReference type="OMA" id="IYCWRNG"/>
<sequence length="905" mass="99523">MFRYGRVFHPQVLLHELIANLILFEITNRRLEQQGLAKGPEFLEPPDSCPLPNNGNPGGDDGQPGAEKPFYLRIMPLGASITAGVGTKPQNGYRKPLRDQLRWEGWPVNMIGSGSDGDPDKFKDRQHEGHPGWVVANMTKAAAMSIDMKPNLILINCGTNDASPGNKQDVSTTGARMEGLLNYLYDQVDGVTIILSTLLQYLDDIPNQNVNAINIQYRQLYQKFRNAGKKIGLAELNNGLLDTSTDYFDHIHPNEKGAAKLAAVWDRAIAEVAKAGFLTRPIDTGVPDNITSGCDAEKGQGRGPVRTQQGSGQDDGAYSHDQRVWLDAIAANGFIPVGSKVSFAQLVNLGGADPGGELDELIYCHDEGTVDDPEPGHCFMILNNQGELNGKEIEIDIGLKCITRGHRWGDVNGDGLDDFICIGPDGNMYVSINRGGNPPKFEPLENGGLIKEGYSWARQDRIRLGDIDGDGRLDYCAIDDKGDIYCWRNGGVGDAPTAAHNGYWQSFPTFRAQHETEGIGGVNLVDINGDGRSDWVYLHNDASSTIFINQRGDDDADGKALRPHWQKASSGHIAIPLFEVDNSRTELVFGRVKGSGRADLIWNREGPGDHIGDLPRISPWLYENLGSGGTKLKGDGVFYCDMFGRGRDDYLWVKSDGHITLYENILSPPNWGQHGEIVFINRTRKSIHFGDWDGDGLCDILAVERHTGRVEWWRNTYKEGDKSPSFDGPKWAVNQGKCDLGWGRGLYDQALRFGDLDGDGRVDYLCMEKDARTVGYLNKPGGLVGKGQIKFAPEGPLDRANFKWADVNGDGLVDLIWVDKFSAKARVWKNGGFAPAGGSSMTWIDQGIRFEGHGRGQNIHFPSLGGLGRADYHDVYPKTAVANTWFNECSGGDDYPEPINPHLPF</sequence>
<evidence type="ECO:0000256" key="1">
    <source>
        <dbReference type="ARBA" id="ARBA00022729"/>
    </source>
</evidence>
<dbReference type="PANTHER" id="PTHR30383:SF31">
    <property type="entry name" value="SGNH HYDROLASE-TYPE ESTERASE DOMAIN-CONTAINING PROTEIN-RELATED"/>
    <property type="match status" value="1"/>
</dbReference>
<dbReference type="EMBL" id="ABDF02000006">
    <property type="protein sequence ID" value="EHK23189.1"/>
    <property type="molecule type" value="Genomic_DNA"/>
</dbReference>
<dbReference type="Proteomes" id="UP000007115">
    <property type="component" value="Unassembled WGS sequence"/>
</dbReference>
<evidence type="ECO:0000256" key="2">
    <source>
        <dbReference type="SAM" id="MobiDB-lite"/>
    </source>
</evidence>
<dbReference type="eggNOG" id="ENOG502SKC8">
    <property type="taxonomic scope" value="Eukaryota"/>
</dbReference>
<dbReference type="OrthoDB" id="3915838at2759"/>
<dbReference type="SUPFAM" id="SSF69318">
    <property type="entry name" value="Integrin alpha N-terminal domain"/>
    <property type="match status" value="2"/>
</dbReference>
<feature type="region of interest" description="Disordered" evidence="2">
    <location>
        <begin position="39"/>
        <end position="68"/>
    </location>
</feature>
<dbReference type="InterPro" id="IPR001087">
    <property type="entry name" value="GDSL"/>
</dbReference>
<feature type="region of interest" description="Disordered" evidence="2">
    <location>
        <begin position="288"/>
        <end position="317"/>
    </location>
</feature>
<dbReference type="InterPro" id="IPR028994">
    <property type="entry name" value="Integrin_alpha_N"/>
</dbReference>
<reference evidence="3 4" key="1">
    <citation type="journal article" date="2011" name="Genome Biol.">
        <title>Comparative genome sequence analysis underscores mycoparasitism as the ancestral life style of Trichoderma.</title>
        <authorList>
            <person name="Kubicek C.P."/>
            <person name="Herrera-Estrella A."/>
            <person name="Seidl-Seiboth V."/>
            <person name="Martinez D.A."/>
            <person name="Druzhinina I.S."/>
            <person name="Thon M."/>
            <person name="Zeilinger S."/>
            <person name="Casas-Flores S."/>
            <person name="Horwitz B.A."/>
            <person name="Mukherjee P.K."/>
            <person name="Mukherjee M."/>
            <person name="Kredics L."/>
            <person name="Alcaraz L.D."/>
            <person name="Aerts A."/>
            <person name="Antal Z."/>
            <person name="Atanasova L."/>
            <person name="Cervantes-Badillo M.G."/>
            <person name="Challacombe J."/>
            <person name="Chertkov O."/>
            <person name="McCluskey K."/>
            <person name="Coulpier F."/>
            <person name="Deshpande N."/>
            <person name="von Doehren H."/>
            <person name="Ebbole D.J."/>
            <person name="Esquivel-Naranjo E.U."/>
            <person name="Fekete E."/>
            <person name="Flipphi M."/>
            <person name="Glaser F."/>
            <person name="Gomez-Rodriguez E.Y."/>
            <person name="Gruber S."/>
            <person name="Han C."/>
            <person name="Henrissat B."/>
            <person name="Hermosa R."/>
            <person name="Hernandez-Onate M."/>
            <person name="Karaffa L."/>
            <person name="Kosti I."/>
            <person name="Le Crom S."/>
            <person name="Lindquist E."/>
            <person name="Lucas S."/>
            <person name="Luebeck M."/>
            <person name="Luebeck P.S."/>
            <person name="Margeot A."/>
            <person name="Metz B."/>
            <person name="Misra M."/>
            <person name="Nevalainen H."/>
            <person name="Omann M."/>
            <person name="Packer N."/>
            <person name="Perrone G."/>
            <person name="Uresti-Rivera E.E."/>
            <person name="Salamov A."/>
            <person name="Schmoll M."/>
            <person name="Seiboth B."/>
            <person name="Shapiro H."/>
            <person name="Sukno S."/>
            <person name="Tamayo-Ramos J.A."/>
            <person name="Tisch D."/>
            <person name="Wiest A."/>
            <person name="Wilkinson H.H."/>
            <person name="Zhang M."/>
            <person name="Coutinho P.M."/>
            <person name="Kenerley C.M."/>
            <person name="Monte E."/>
            <person name="Baker S.E."/>
            <person name="Grigoriev I.V."/>
        </authorList>
    </citation>
    <scope>NUCLEOTIDE SEQUENCE [LARGE SCALE GENOMIC DNA]</scope>
    <source>
        <strain evidence="4">Gv29-8 / FGSC 10586</strain>
    </source>
</reference>
<dbReference type="GeneID" id="25792803"/>